<comment type="similarity">
    <text evidence="2 9 10">Belongs to the TonB-dependent receptor family.</text>
</comment>
<evidence type="ECO:0000256" key="8">
    <source>
        <dbReference type="ARBA" id="ARBA00023237"/>
    </source>
</evidence>
<proteinExistence type="inferred from homology"/>
<accession>A0ABZ0RKD7</accession>
<dbReference type="InterPro" id="IPR039426">
    <property type="entry name" value="TonB-dep_rcpt-like"/>
</dbReference>
<keyword evidence="13" id="KW-0675">Receptor</keyword>
<evidence type="ECO:0000256" key="2">
    <source>
        <dbReference type="ARBA" id="ARBA00009810"/>
    </source>
</evidence>
<keyword evidence="8 9" id="KW-0998">Cell outer membrane</keyword>
<evidence type="ECO:0000256" key="1">
    <source>
        <dbReference type="ARBA" id="ARBA00004571"/>
    </source>
</evidence>
<sequence>MKIQQLRTPLYLLGSFIAANLSAQDAINQESMLLEESVLTAEQEPGNFLVDEQEIELLQANDLSDLLSYESTVAIGGGAAVAQKIYVRGFEDTLLNVTVDGAQQAGELYHHQGRVQLEPEFIKTVELDAGAGAATSGAGALTGALRVTTKNAFDMLEPGQDVGALIKGTAGLNGDDSYKGVFSAYARVNENIGILAAFTRSTGNDYEDGNGDTVEPTGYDYERGFIKVNGEFGDHEVSLSYENLHDYGTYYQRPNMTNFTGTYILSDQEMNRETLSYNHHFDAGNDLLDLEATLYWTSSDYNNHLNTTGALYGEGELTSLGYDLRNTTSLSDHTLTYGTDLRMDDGHGAQQARGSGSSDQSASVLGLYAQDNWQLSDALLLSAGLRYDSYRHKVDSGLGDGIENNSDGFSPNVSIEWEALDGLTLRTAYSMAYRGVTIRESFFSGLYEHSEDMDAEEADNFEVGIAYENNGFFARATYYVQHIDHYIDLVDVGGTYYWGDSGDARVEGYEIEVGKEWDDLRVSFGVWEADNTLNGDKLNDGNLGLGTSIGRTWTTKVDYSMPEYRLNTGLRARLVESESNDIAADAPDKKGYFVTDLHANWQPFEDTPMTLSLSVNNIFDKYYYDQATYGYSSRTGDNIGFPSKGRELVVSVAYKF</sequence>
<dbReference type="Gene3D" id="2.40.170.20">
    <property type="entry name" value="TonB-dependent receptor, beta-barrel domain"/>
    <property type="match status" value="1"/>
</dbReference>
<dbReference type="PANTHER" id="PTHR30069">
    <property type="entry name" value="TONB-DEPENDENT OUTER MEMBRANE RECEPTOR"/>
    <property type="match status" value="1"/>
</dbReference>
<evidence type="ECO:0000313" key="13">
    <source>
        <dbReference type="EMBL" id="WPJ96512.1"/>
    </source>
</evidence>
<dbReference type="InterPro" id="IPR036942">
    <property type="entry name" value="Beta-barrel_TonB_sf"/>
</dbReference>
<evidence type="ECO:0000256" key="7">
    <source>
        <dbReference type="ARBA" id="ARBA00023136"/>
    </source>
</evidence>
<reference evidence="13 14" key="1">
    <citation type="submission" date="2023-11" db="EMBL/GenBank/DDBJ databases">
        <title>Coraliomargarita sp. nov., isolated from marine algae.</title>
        <authorList>
            <person name="Lee J.K."/>
            <person name="Baek J.H."/>
            <person name="Kim J.M."/>
            <person name="Choi D.G."/>
            <person name="Jeon C.O."/>
        </authorList>
    </citation>
    <scope>NUCLEOTIDE SEQUENCE [LARGE SCALE GENOMIC DNA]</scope>
    <source>
        <strain evidence="13 14">J2-16</strain>
    </source>
</reference>
<evidence type="ECO:0000259" key="12">
    <source>
        <dbReference type="Pfam" id="PF07715"/>
    </source>
</evidence>
<keyword evidence="14" id="KW-1185">Reference proteome</keyword>
<dbReference type="Gene3D" id="2.170.130.10">
    <property type="entry name" value="TonB-dependent receptor, plug domain"/>
    <property type="match status" value="1"/>
</dbReference>
<dbReference type="SUPFAM" id="SSF56935">
    <property type="entry name" value="Porins"/>
    <property type="match status" value="1"/>
</dbReference>
<name>A0ABZ0RKD7_9BACT</name>
<dbReference type="RefSeq" id="WP_319833371.1">
    <property type="nucleotide sequence ID" value="NZ_CP138858.1"/>
</dbReference>
<gene>
    <name evidence="13" type="ORF">SH580_02190</name>
</gene>
<evidence type="ECO:0000256" key="10">
    <source>
        <dbReference type="RuleBase" id="RU003357"/>
    </source>
</evidence>
<evidence type="ECO:0000256" key="4">
    <source>
        <dbReference type="ARBA" id="ARBA00022452"/>
    </source>
</evidence>
<comment type="subcellular location">
    <subcellularLocation>
        <location evidence="1 9">Cell outer membrane</location>
        <topology evidence="1 9">Multi-pass membrane protein</topology>
    </subcellularLocation>
</comment>
<feature type="domain" description="TonB-dependent receptor plug" evidence="12">
    <location>
        <begin position="50"/>
        <end position="144"/>
    </location>
</feature>
<dbReference type="InterPro" id="IPR012910">
    <property type="entry name" value="Plug_dom"/>
</dbReference>
<dbReference type="PROSITE" id="PS52016">
    <property type="entry name" value="TONB_DEPENDENT_REC_3"/>
    <property type="match status" value="1"/>
</dbReference>
<dbReference type="InterPro" id="IPR000531">
    <property type="entry name" value="Beta-barrel_TonB"/>
</dbReference>
<protein>
    <submittedName>
        <fullName evidence="13">TonB-dependent receptor</fullName>
    </submittedName>
</protein>
<feature type="domain" description="TonB-dependent receptor-like beta-barrel" evidence="11">
    <location>
        <begin position="219"/>
        <end position="618"/>
    </location>
</feature>
<keyword evidence="3 9" id="KW-0813">Transport</keyword>
<dbReference type="PANTHER" id="PTHR30069:SF41">
    <property type="entry name" value="HEME_HEMOPEXIN UTILIZATION PROTEIN C"/>
    <property type="match status" value="1"/>
</dbReference>
<keyword evidence="4 9" id="KW-1134">Transmembrane beta strand</keyword>
<evidence type="ECO:0000256" key="9">
    <source>
        <dbReference type="PROSITE-ProRule" id="PRU01360"/>
    </source>
</evidence>
<organism evidence="13 14">
    <name type="scientific">Coraliomargarita algicola</name>
    <dbReference type="NCBI Taxonomy" id="3092156"/>
    <lineage>
        <taxon>Bacteria</taxon>
        <taxon>Pseudomonadati</taxon>
        <taxon>Verrucomicrobiota</taxon>
        <taxon>Opitutia</taxon>
        <taxon>Puniceicoccales</taxon>
        <taxon>Coraliomargaritaceae</taxon>
        <taxon>Coraliomargarita</taxon>
    </lineage>
</organism>
<dbReference type="EMBL" id="CP138858">
    <property type="protein sequence ID" value="WPJ96512.1"/>
    <property type="molecule type" value="Genomic_DNA"/>
</dbReference>
<keyword evidence="6 10" id="KW-0798">TonB box</keyword>
<dbReference type="Pfam" id="PF00593">
    <property type="entry name" value="TonB_dep_Rec_b-barrel"/>
    <property type="match status" value="1"/>
</dbReference>
<evidence type="ECO:0000313" key="14">
    <source>
        <dbReference type="Proteomes" id="UP001324993"/>
    </source>
</evidence>
<dbReference type="InterPro" id="IPR037066">
    <property type="entry name" value="Plug_dom_sf"/>
</dbReference>
<keyword evidence="7 9" id="KW-0472">Membrane</keyword>
<keyword evidence="5 9" id="KW-0812">Transmembrane</keyword>
<evidence type="ECO:0000256" key="3">
    <source>
        <dbReference type="ARBA" id="ARBA00022448"/>
    </source>
</evidence>
<dbReference type="Pfam" id="PF07715">
    <property type="entry name" value="Plug"/>
    <property type="match status" value="1"/>
</dbReference>
<dbReference type="Proteomes" id="UP001324993">
    <property type="component" value="Chromosome"/>
</dbReference>
<evidence type="ECO:0000256" key="5">
    <source>
        <dbReference type="ARBA" id="ARBA00022692"/>
    </source>
</evidence>
<evidence type="ECO:0000259" key="11">
    <source>
        <dbReference type="Pfam" id="PF00593"/>
    </source>
</evidence>
<evidence type="ECO:0000256" key="6">
    <source>
        <dbReference type="ARBA" id="ARBA00023077"/>
    </source>
</evidence>